<evidence type="ECO:0000256" key="7">
    <source>
        <dbReference type="SAM" id="SignalP"/>
    </source>
</evidence>
<dbReference type="GO" id="GO:0005506">
    <property type="term" value="F:iron ion binding"/>
    <property type="evidence" value="ECO:0007669"/>
    <property type="project" value="InterPro"/>
</dbReference>
<dbReference type="GO" id="GO:0031418">
    <property type="term" value="F:L-ascorbic acid binding"/>
    <property type="evidence" value="ECO:0007669"/>
    <property type="project" value="UniProtKB-KW"/>
</dbReference>
<proteinExistence type="predicted"/>
<dbReference type="Proteomes" id="UP001152759">
    <property type="component" value="Chromosome 7"/>
</dbReference>
<dbReference type="InterPro" id="IPR013547">
    <property type="entry name" value="P4H_N"/>
</dbReference>
<evidence type="ECO:0000256" key="1">
    <source>
        <dbReference type="ARBA" id="ARBA00001961"/>
    </source>
</evidence>
<evidence type="ECO:0000256" key="4">
    <source>
        <dbReference type="ARBA" id="ARBA00022964"/>
    </source>
</evidence>
<dbReference type="Gene3D" id="2.60.120.620">
    <property type="entry name" value="q2cbj1_9rhob like domain"/>
    <property type="match status" value="1"/>
</dbReference>
<protein>
    <recommendedName>
        <fullName evidence="8">Prolyl 4-hydroxylase alpha subunit domain-containing protein</fullName>
    </recommendedName>
</protein>
<dbReference type="Pfam" id="PF08336">
    <property type="entry name" value="P4Ha_N"/>
    <property type="match status" value="1"/>
</dbReference>
<keyword evidence="5" id="KW-0560">Oxidoreductase</keyword>
<comment type="cofactor">
    <cofactor evidence="1">
        <name>L-ascorbate</name>
        <dbReference type="ChEBI" id="CHEBI:38290"/>
    </cofactor>
</comment>
<dbReference type="SMART" id="SM00702">
    <property type="entry name" value="P4Hc"/>
    <property type="match status" value="1"/>
</dbReference>
<dbReference type="InterPro" id="IPR045054">
    <property type="entry name" value="P4HA-like"/>
</dbReference>
<keyword evidence="3" id="KW-0847">Vitamin C</keyword>
<dbReference type="InterPro" id="IPR006620">
    <property type="entry name" value="Pro_4_hyd_alph"/>
</dbReference>
<feature type="signal peptide" evidence="7">
    <location>
        <begin position="1"/>
        <end position="15"/>
    </location>
</feature>
<accession>A0A9P0C6D8</accession>
<reference evidence="9" key="1">
    <citation type="submission" date="2021-12" db="EMBL/GenBank/DDBJ databases">
        <authorList>
            <person name="King R."/>
        </authorList>
    </citation>
    <scope>NUCLEOTIDE SEQUENCE</scope>
</reference>
<dbReference type="AlphaFoldDB" id="A0A9P0C6D8"/>
<feature type="chain" id="PRO_5040200458" description="Prolyl 4-hydroxylase alpha subunit domain-containing protein" evidence="7">
    <location>
        <begin position="16"/>
        <end position="532"/>
    </location>
</feature>
<evidence type="ECO:0000313" key="9">
    <source>
        <dbReference type="EMBL" id="CAH0774821.1"/>
    </source>
</evidence>
<keyword evidence="10" id="KW-1185">Reference proteome</keyword>
<dbReference type="Pfam" id="PF23558">
    <property type="entry name" value="TPR_P4H"/>
    <property type="match status" value="1"/>
</dbReference>
<evidence type="ECO:0000256" key="2">
    <source>
        <dbReference type="ARBA" id="ARBA00022723"/>
    </source>
</evidence>
<evidence type="ECO:0000313" key="10">
    <source>
        <dbReference type="Proteomes" id="UP001152759"/>
    </source>
</evidence>
<keyword evidence="2" id="KW-0479">Metal-binding</keyword>
<dbReference type="InterPro" id="IPR059068">
    <property type="entry name" value="TPR_P4H"/>
</dbReference>
<gene>
    <name evidence="9" type="ORF">BEMITA_LOCUS11123</name>
</gene>
<dbReference type="Gene3D" id="1.25.40.10">
    <property type="entry name" value="Tetratricopeptide repeat domain"/>
    <property type="match status" value="1"/>
</dbReference>
<keyword evidence="7" id="KW-0732">Signal</keyword>
<dbReference type="KEGG" id="btab:109036728"/>
<sequence length="532" mass="61762">MLRIITLHLAMAVLSYHLYSSGKVACQTSIDERLLQDYQEIDSILLDFLQEAILSIVKKLNDLKLMKSHYLFEQNHLKLDAYRYASDIIQHFKLVKRIHYDWEDTLETIKKNPLKDLGKKYQKLAKFTYPSMTQLKNTVRVFLEMQRSMNLSVKDLANGHHQNARYPTKLSSSDCQVIASHCIYNPTRQFAALEWLKEAYKRFDEKKEPPLNKQMLISDLAFALSKTGSIKEAVDLTHDFTTRLNMDDKNAFFDMYIHFKSKLNNQPVNDMNEGISPDDTSLETWTYPTRESHFQEVCKQLIKFPRSNTADLRCHLRREGSPLFFLSPLKEEELHLRPKISIYHEFLTNDGIDKIIESARNQMLREATRNGSSAEYEVDQYVRYRKIIFLEKGISNFESLLKRTNALTGLSDETAGDIQVNYYGSGGGHAPRYDAYYEHFDPRLGNPTTTVQFYLNNVQVGGETVFDGLDVLVKPEKGSVLVWDNLRRNGLIDMFSGHGICPVFHGHQLTATLYYHHKEQVLHRPCTMNKYE</sequence>
<dbReference type="PANTHER" id="PTHR10869">
    <property type="entry name" value="PROLYL 4-HYDROXYLASE ALPHA SUBUNIT"/>
    <property type="match status" value="1"/>
</dbReference>
<evidence type="ECO:0000256" key="6">
    <source>
        <dbReference type="ARBA" id="ARBA00023004"/>
    </source>
</evidence>
<dbReference type="EMBL" id="OU963868">
    <property type="protein sequence ID" value="CAH0774821.1"/>
    <property type="molecule type" value="Genomic_DNA"/>
</dbReference>
<dbReference type="PANTHER" id="PTHR10869:SF244">
    <property type="entry name" value="PROLYL 4-HYDROXYLASE SUBUNIT ALPHA-2"/>
    <property type="match status" value="1"/>
</dbReference>
<organism evidence="9 10">
    <name type="scientific">Bemisia tabaci</name>
    <name type="common">Sweetpotato whitefly</name>
    <name type="synonym">Aleurodes tabaci</name>
    <dbReference type="NCBI Taxonomy" id="7038"/>
    <lineage>
        <taxon>Eukaryota</taxon>
        <taxon>Metazoa</taxon>
        <taxon>Ecdysozoa</taxon>
        <taxon>Arthropoda</taxon>
        <taxon>Hexapoda</taxon>
        <taxon>Insecta</taxon>
        <taxon>Pterygota</taxon>
        <taxon>Neoptera</taxon>
        <taxon>Paraneoptera</taxon>
        <taxon>Hemiptera</taxon>
        <taxon>Sternorrhyncha</taxon>
        <taxon>Aleyrodoidea</taxon>
        <taxon>Aleyrodidae</taxon>
        <taxon>Aleyrodinae</taxon>
        <taxon>Bemisia</taxon>
    </lineage>
</organism>
<keyword evidence="6" id="KW-0408">Iron</keyword>
<feature type="domain" description="Prolyl 4-hydroxylase alpha subunit" evidence="8">
    <location>
        <begin position="338"/>
        <end position="516"/>
    </location>
</feature>
<evidence type="ECO:0000259" key="8">
    <source>
        <dbReference type="SMART" id="SM00702"/>
    </source>
</evidence>
<evidence type="ECO:0000256" key="5">
    <source>
        <dbReference type="ARBA" id="ARBA00023002"/>
    </source>
</evidence>
<evidence type="ECO:0000256" key="3">
    <source>
        <dbReference type="ARBA" id="ARBA00022896"/>
    </source>
</evidence>
<keyword evidence="4" id="KW-0223">Dioxygenase</keyword>
<name>A0A9P0C6D8_BEMTA</name>
<dbReference type="GO" id="GO:0005783">
    <property type="term" value="C:endoplasmic reticulum"/>
    <property type="evidence" value="ECO:0007669"/>
    <property type="project" value="InterPro"/>
</dbReference>
<dbReference type="GO" id="GO:0004656">
    <property type="term" value="F:procollagen-proline 4-dioxygenase activity"/>
    <property type="evidence" value="ECO:0007669"/>
    <property type="project" value="InterPro"/>
</dbReference>
<dbReference type="InterPro" id="IPR011990">
    <property type="entry name" value="TPR-like_helical_dom_sf"/>
</dbReference>